<name>A0A8H7CGM5_9AGAR</name>
<dbReference type="AlphaFoldDB" id="A0A8H7CGM5"/>
<dbReference type="SUPFAM" id="SSF52047">
    <property type="entry name" value="RNI-like"/>
    <property type="match status" value="1"/>
</dbReference>
<dbReference type="OrthoDB" id="2895926at2759"/>
<dbReference type="Gene3D" id="3.80.10.10">
    <property type="entry name" value="Ribonuclease Inhibitor"/>
    <property type="match status" value="1"/>
</dbReference>
<comment type="caution">
    <text evidence="1">The sequence shown here is derived from an EMBL/GenBank/DDBJ whole genome shotgun (WGS) entry which is preliminary data.</text>
</comment>
<gene>
    <name evidence="1" type="ORF">MVEN_02218500</name>
</gene>
<proteinExistence type="predicted"/>
<organism evidence="1 2">
    <name type="scientific">Mycena venus</name>
    <dbReference type="NCBI Taxonomy" id="2733690"/>
    <lineage>
        <taxon>Eukaryota</taxon>
        <taxon>Fungi</taxon>
        <taxon>Dikarya</taxon>
        <taxon>Basidiomycota</taxon>
        <taxon>Agaricomycotina</taxon>
        <taxon>Agaricomycetes</taxon>
        <taxon>Agaricomycetidae</taxon>
        <taxon>Agaricales</taxon>
        <taxon>Marasmiineae</taxon>
        <taxon>Mycenaceae</taxon>
        <taxon>Mycena</taxon>
    </lineage>
</organism>
<accession>A0A8H7CGM5</accession>
<dbReference type="Proteomes" id="UP000620124">
    <property type="component" value="Unassembled WGS sequence"/>
</dbReference>
<protein>
    <recommendedName>
        <fullName evidence="3">F-box domain-containing protein</fullName>
    </recommendedName>
</protein>
<reference evidence="1" key="1">
    <citation type="submission" date="2020-05" db="EMBL/GenBank/DDBJ databases">
        <title>Mycena genomes resolve the evolution of fungal bioluminescence.</title>
        <authorList>
            <person name="Tsai I.J."/>
        </authorList>
    </citation>
    <scope>NUCLEOTIDE SEQUENCE</scope>
    <source>
        <strain evidence="1">CCC161011</strain>
    </source>
</reference>
<dbReference type="EMBL" id="JACAZI010000024">
    <property type="protein sequence ID" value="KAF7335636.1"/>
    <property type="molecule type" value="Genomic_DNA"/>
</dbReference>
<evidence type="ECO:0000313" key="2">
    <source>
        <dbReference type="Proteomes" id="UP000620124"/>
    </source>
</evidence>
<evidence type="ECO:0008006" key="3">
    <source>
        <dbReference type="Google" id="ProtNLM"/>
    </source>
</evidence>
<sequence length="534" mass="59966">MTAANDFINTYELYDICLQFLVQPTMPTYLFPFQTLASLARVSKATSSLALDTLWRTLFDPCPLLRLLPTDACKLESKKFVLIRPLLESDFEAFDKYAYRVRVVDFSHLRSGGGIMGCDLFPVLRQHRDPIFPRLLEFEWRPSAVFNTTGAFHIIASGVPAEKLTLAVRANLIDAWYQNQPWYTPADPQAIAALLHEPLASWLPNVTSIELRTEGGDYRYRDLLGGLRALTRLQHISCDFTVGPEIISYLAALPDLLSLRLDKEGVDFICDVKNVVDARRVRSGEQSFSALEKIEIHAWNYDAFCGLFGIVDSPCLHTVIFSLSNFHPIDTAFLYLVTGPDLARSLDRRDALRHVELAIPPPDPDSDVLLSPTVLEALYYCPNLEALHLNAAIVLRDADIERMASSWPNLERLFAYNGGQPPEVHLHSLGLLAALCRRLRKIEIAVDASDYKPTTYASPSETVKELWLMESILEPEDIGPVVEFLQHTFPRMVQFLASGPSWPDVMKAISSDQVNEFEDDGFTEDEEGIGDGTS</sequence>
<dbReference type="InterPro" id="IPR032675">
    <property type="entry name" value="LRR_dom_sf"/>
</dbReference>
<evidence type="ECO:0000313" key="1">
    <source>
        <dbReference type="EMBL" id="KAF7335636.1"/>
    </source>
</evidence>
<keyword evidence="2" id="KW-1185">Reference proteome</keyword>